<evidence type="ECO:0000256" key="9">
    <source>
        <dbReference type="RuleBase" id="RU000682"/>
    </source>
</evidence>
<name>A0A9J6C4F9_POLVA</name>
<feature type="domain" description="Homeobox" evidence="11">
    <location>
        <begin position="263"/>
        <end position="323"/>
    </location>
</feature>
<evidence type="ECO:0000256" key="8">
    <source>
        <dbReference type="PROSITE-ProRule" id="PRU00108"/>
    </source>
</evidence>
<evidence type="ECO:0000313" key="12">
    <source>
        <dbReference type="EMBL" id="KAG5676736.1"/>
    </source>
</evidence>
<dbReference type="OrthoDB" id="6159439at2759"/>
<dbReference type="Proteomes" id="UP001107558">
    <property type="component" value="Chromosome 2"/>
</dbReference>
<dbReference type="EMBL" id="JADBJN010000002">
    <property type="protein sequence ID" value="KAG5676736.1"/>
    <property type="molecule type" value="Genomic_DNA"/>
</dbReference>
<evidence type="ECO:0000256" key="10">
    <source>
        <dbReference type="SAM" id="MobiDB-lite"/>
    </source>
</evidence>
<dbReference type="GO" id="GO:0005634">
    <property type="term" value="C:nucleus"/>
    <property type="evidence" value="ECO:0007669"/>
    <property type="project" value="UniProtKB-SubCell"/>
</dbReference>
<feature type="DNA-binding region" description="Homeobox" evidence="8">
    <location>
        <begin position="265"/>
        <end position="324"/>
    </location>
</feature>
<proteinExistence type="inferred from homology"/>
<evidence type="ECO:0000256" key="5">
    <source>
        <dbReference type="ARBA" id="ARBA00023242"/>
    </source>
</evidence>
<keyword evidence="3 8" id="KW-0238">DNA-binding</keyword>
<organism evidence="12 13">
    <name type="scientific">Polypedilum vanderplanki</name>
    <name type="common">Sleeping chironomid midge</name>
    <dbReference type="NCBI Taxonomy" id="319348"/>
    <lineage>
        <taxon>Eukaryota</taxon>
        <taxon>Metazoa</taxon>
        <taxon>Ecdysozoa</taxon>
        <taxon>Arthropoda</taxon>
        <taxon>Hexapoda</taxon>
        <taxon>Insecta</taxon>
        <taxon>Pterygota</taxon>
        <taxon>Neoptera</taxon>
        <taxon>Endopterygota</taxon>
        <taxon>Diptera</taxon>
        <taxon>Nematocera</taxon>
        <taxon>Chironomoidea</taxon>
        <taxon>Chironomidae</taxon>
        <taxon>Chironominae</taxon>
        <taxon>Polypedilum</taxon>
        <taxon>Polypedilum</taxon>
    </lineage>
</organism>
<dbReference type="InterPro" id="IPR003654">
    <property type="entry name" value="OAR_dom"/>
</dbReference>
<feature type="region of interest" description="Disordered" evidence="10">
    <location>
        <begin position="37"/>
        <end position="56"/>
    </location>
</feature>
<dbReference type="InterPro" id="IPR001356">
    <property type="entry name" value="HD"/>
</dbReference>
<evidence type="ECO:0000256" key="6">
    <source>
        <dbReference type="ARBA" id="ARBA00038351"/>
    </source>
</evidence>
<dbReference type="Gene3D" id="1.10.10.60">
    <property type="entry name" value="Homeodomain-like"/>
    <property type="match status" value="1"/>
</dbReference>
<dbReference type="FunFam" id="1.10.10.60:FF:000057">
    <property type="entry name" value="Short stature homeobox 2"/>
    <property type="match status" value="1"/>
</dbReference>
<evidence type="ECO:0000256" key="2">
    <source>
        <dbReference type="ARBA" id="ARBA00022473"/>
    </source>
</evidence>
<reference evidence="12" key="1">
    <citation type="submission" date="2021-03" db="EMBL/GenBank/DDBJ databases">
        <title>Chromosome level genome of the anhydrobiotic midge Polypedilum vanderplanki.</title>
        <authorList>
            <person name="Yoshida Y."/>
            <person name="Kikawada T."/>
            <person name="Gusev O."/>
        </authorList>
    </citation>
    <scope>NUCLEOTIDE SEQUENCE</scope>
    <source>
        <strain evidence="12">NIAS01</strain>
        <tissue evidence="12">Whole body or cell culture</tissue>
    </source>
</reference>
<evidence type="ECO:0000256" key="7">
    <source>
        <dbReference type="ARBA" id="ARBA00069290"/>
    </source>
</evidence>
<feature type="compositionally biased region" description="Acidic residues" evidence="10">
    <location>
        <begin position="47"/>
        <end position="56"/>
    </location>
</feature>
<keyword evidence="5 8" id="KW-0539">Nucleus</keyword>
<dbReference type="GO" id="GO:0000981">
    <property type="term" value="F:DNA-binding transcription factor activity, RNA polymerase II-specific"/>
    <property type="evidence" value="ECO:0007669"/>
    <property type="project" value="InterPro"/>
</dbReference>
<dbReference type="AlphaFoldDB" id="A0A9J6C4F9"/>
<evidence type="ECO:0000256" key="1">
    <source>
        <dbReference type="ARBA" id="ARBA00004123"/>
    </source>
</evidence>
<dbReference type="PROSITE" id="PS50071">
    <property type="entry name" value="HOMEOBOX_2"/>
    <property type="match status" value="1"/>
</dbReference>
<protein>
    <recommendedName>
        <fullName evidence="7">Homeobox protein unc-4</fullName>
    </recommendedName>
</protein>
<dbReference type="InterPro" id="IPR017970">
    <property type="entry name" value="Homeobox_CS"/>
</dbReference>
<comment type="subcellular location">
    <subcellularLocation>
        <location evidence="1 8 9">Nucleus</location>
    </subcellularLocation>
</comment>
<dbReference type="SMART" id="SM00389">
    <property type="entry name" value="HOX"/>
    <property type="match status" value="1"/>
</dbReference>
<keyword evidence="4 8" id="KW-0371">Homeobox</keyword>
<comment type="similarity">
    <text evidence="6">Belongs to the paired homeobox family. Unc-4 subfamily.</text>
</comment>
<feature type="compositionally biased region" description="Polar residues" evidence="10">
    <location>
        <begin position="247"/>
        <end position="263"/>
    </location>
</feature>
<dbReference type="InterPro" id="IPR052631">
    <property type="entry name" value="Paired_homeobox_Bicoid"/>
</dbReference>
<keyword evidence="13" id="KW-1185">Reference proteome</keyword>
<sequence length="458" mass="51263">MEQLAYFVTKSFEYSNTTNRVLEIIKMSTKFDEKSDKSDLKITDESINGDDDTMDGSVDIDIDITNDTSNDAKILSEHEDKNENCDKKSSDKTKENTSELVERTASPLPLIKKLNRDGSKHVTKNWLISDCPKKKISETTDTKEFISPPENQENAAINLIRVDDLIGKKQSIVRAKPVNELLKQIREINNRSPLTKNDNFKVEIVEDAKIKTDKIESSEKIESDLNDIKDDNIHSNSSDSNVLQLLKSPSSPNASLSGNCNNNKQRRSRTNFTLEQLNELERLFEETHYPDAFMREELSQRLNLSEARVQVWFQNRRAKCRKAENQLHKGILITNHSNSSSMTSPIESCRVAPYVNVPTNLRQVSVSSASVITTSSVSSTVTTFPSVASFSAFDPTLLTAAHQYAAAITASATLDRSLFTLPQYPLNLATALAAHNKNSSIADLRLKAKNYVEALGIE</sequence>
<keyword evidence="2" id="KW-0217">Developmental protein</keyword>
<evidence type="ECO:0000313" key="13">
    <source>
        <dbReference type="Proteomes" id="UP001107558"/>
    </source>
</evidence>
<dbReference type="Pfam" id="PF03826">
    <property type="entry name" value="OAR"/>
    <property type="match status" value="1"/>
</dbReference>
<dbReference type="SUPFAM" id="SSF46689">
    <property type="entry name" value="Homeodomain-like"/>
    <property type="match status" value="1"/>
</dbReference>
<feature type="region of interest" description="Disordered" evidence="10">
    <location>
        <begin position="243"/>
        <end position="268"/>
    </location>
</feature>
<accession>A0A9J6C4F9</accession>
<feature type="region of interest" description="Disordered" evidence="10">
    <location>
        <begin position="75"/>
        <end position="103"/>
    </location>
</feature>
<comment type="caution">
    <text evidence="12">The sequence shown here is derived from an EMBL/GenBank/DDBJ whole genome shotgun (WGS) entry which is preliminary data.</text>
</comment>
<dbReference type="CDD" id="cd00086">
    <property type="entry name" value="homeodomain"/>
    <property type="match status" value="1"/>
</dbReference>
<gene>
    <name evidence="12" type="ORF">PVAND_006545</name>
</gene>
<evidence type="ECO:0000259" key="11">
    <source>
        <dbReference type="PROSITE" id="PS50071"/>
    </source>
</evidence>
<evidence type="ECO:0000256" key="4">
    <source>
        <dbReference type="ARBA" id="ARBA00023155"/>
    </source>
</evidence>
<dbReference type="GO" id="GO:1990837">
    <property type="term" value="F:sequence-specific double-stranded DNA binding"/>
    <property type="evidence" value="ECO:0007669"/>
    <property type="project" value="TreeGrafter"/>
</dbReference>
<dbReference type="Pfam" id="PF00046">
    <property type="entry name" value="Homeodomain"/>
    <property type="match status" value="1"/>
</dbReference>
<dbReference type="PROSITE" id="PS00027">
    <property type="entry name" value="HOMEOBOX_1"/>
    <property type="match status" value="1"/>
</dbReference>
<dbReference type="PANTHER" id="PTHR46255:SF3">
    <property type="entry name" value="HOMEOBOX DOMAIN-CONTAINING PROTEIN"/>
    <property type="match status" value="1"/>
</dbReference>
<feature type="compositionally biased region" description="Basic and acidic residues" evidence="10">
    <location>
        <begin position="75"/>
        <end position="102"/>
    </location>
</feature>
<dbReference type="PANTHER" id="PTHR46255">
    <property type="entry name" value="SHORT STATURE HOMEOBOX"/>
    <property type="match status" value="1"/>
</dbReference>
<dbReference type="InterPro" id="IPR009057">
    <property type="entry name" value="Homeodomain-like_sf"/>
</dbReference>
<evidence type="ECO:0000256" key="3">
    <source>
        <dbReference type="ARBA" id="ARBA00023125"/>
    </source>
</evidence>